<proteinExistence type="predicted"/>
<dbReference type="EMBL" id="FNNQ01000011">
    <property type="protein sequence ID" value="SDX18151.1"/>
    <property type="molecule type" value="Genomic_DNA"/>
</dbReference>
<gene>
    <name evidence="2" type="ORF">SAMN05444487_111114</name>
</gene>
<protein>
    <recommendedName>
        <fullName evidence="1">YdhG-like domain-containing protein</fullName>
    </recommendedName>
</protein>
<dbReference type="RefSeq" id="WP_177168028.1">
    <property type="nucleotide sequence ID" value="NZ_FNNQ01000011.1"/>
</dbReference>
<name>A0A1H2ZLB5_9BACL</name>
<feature type="domain" description="YdhG-like" evidence="1">
    <location>
        <begin position="19"/>
        <end position="112"/>
    </location>
</feature>
<accession>A0A1H2ZLB5</accession>
<dbReference type="STRING" id="1048340.SAMN05444487_111114"/>
<reference evidence="2 3" key="1">
    <citation type="submission" date="2016-10" db="EMBL/GenBank/DDBJ databases">
        <authorList>
            <person name="de Groot N.N."/>
        </authorList>
    </citation>
    <scope>NUCLEOTIDE SEQUENCE [LARGE SCALE GENOMIC DNA]</scope>
    <source>
        <strain evidence="2 3">DSM 45610</strain>
    </source>
</reference>
<dbReference type="Pfam" id="PF08818">
    <property type="entry name" value="DUF1801"/>
    <property type="match status" value="1"/>
</dbReference>
<dbReference type="InterPro" id="IPR014922">
    <property type="entry name" value="YdhG-like"/>
</dbReference>
<evidence type="ECO:0000313" key="2">
    <source>
        <dbReference type="EMBL" id="SDX18151.1"/>
    </source>
</evidence>
<dbReference type="Gene3D" id="3.90.1150.200">
    <property type="match status" value="1"/>
</dbReference>
<organism evidence="2 3">
    <name type="scientific">Marininema mesophilum</name>
    <dbReference type="NCBI Taxonomy" id="1048340"/>
    <lineage>
        <taxon>Bacteria</taxon>
        <taxon>Bacillati</taxon>
        <taxon>Bacillota</taxon>
        <taxon>Bacilli</taxon>
        <taxon>Bacillales</taxon>
        <taxon>Thermoactinomycetaceae</taxon>
        <taxon>Marininema</taxon>
    </lineage>
</organism>
<evidence type="ECO:0000313" key="3">
    <source>
        <dbReference type="Proteomes" id="UP000198534"/>
    </source>
</evidence>
<keyword evidence="3" id="KW-1185">Reference proteome</keyword>
<dbReference type="SUPFAM" id="SSF159888">
    <property type="entry name" value="YdhG-like"/>
    <property type="match status" value="1"/>
</dbReference>
<dbReference type="Proteomes" id="UP000198534">
    <property type="component" value="Unassembled WGS sequence"/>
</dbReference>
<evidence type="ECO:0000259" key="1">
    <source>
        <dbReference type="Pfam" id="PF08818"/>
    </source>
</evidence>
<dbReference type="AlphaFoldDB" id="A0A1H2ZLB5"/>
<sequence length="123" mass="14045">MSQPINTVEEYMAQLPGDRKEDLARLRELIHQVAPNAKEIIKYKMPYYEQNGPLCAFASQKNYISLYILNTPVLQKNADLLGKLNIGKGCIRFKSIDRLPLDAIKKILKESVDANLAHYNDHC</sequence>